<evidence type="ECO:0000313" key="12">
    <source>
        <dbReference type="Proteomes" id="UP001107961"/>
    </source>
</evidence>
<comment type="function">
    <text evidence="8">Part of the ABC transporter complex CysAWTP (TC 3.A.1.6.1) involved in sulfate/thiosulfate import. Probably responsible for the translocation of the substrate across the membrane.</text>
</comment>
<evidence type="ECO:0000256" key="2">
    <source>
        <dbReference type="ARBA" id="ARBA00011779"/>
    </source>
</evidence>
<comment type="caution">
    <text evidence="11">The sequence shown here is derived from an EMBL/GenBank/DDBJ whole genome shotgun (WGS) entry which is preliminary data.</text>
</comment>
<evidence type="ECO:0000256" key="6">
    <source>
        <dbReference type="ARBA" id="ARBA00023032"/>
    </source>
</evidence>
<dbReference type="PANTHER" id="PTHR30406:SF10">
    <property type="entry name" value="SULFATE TRANSPORT SYSTEM PERMEASE PROTEIN CYST"/>
    <property type="match status" value="1"/>
</dbReference>
<evidence type="ECO:0000256" key="3">
    <source>
        <dbReference type="ARBA" id="ARBA00022448"/>
    </source>
</evidence>
<dbReference type="InterPro" id="IPR005667">
    <property type="entry name" value="Sulph_transpt2"/>
</dbReference>
<keyword evidence="3 9" id="KW-0813">Transport</keyword>
<evidence type="ECO:0000256" key="1">
    <source>
        <dbReference type="ARBA" id="ARBA00004651"/>
    </source>
</evidence>
<feature type="transmembrane region" description="Helical" evidence="9">
    <location>
        <begin position="21"/>
        <end position="46"/>
    </location>
</feature>
<protein>
    <recommendedName>
        <fullName evidence="9">Sulfate transport system permease protein CysT</fullName>
    </recommendedName>
</protein>
<organism evidence="11 12">
    <name type="scientific">Alloalcanivorax xenomutans</name>
    <dbReference type="NCBI Taxonomy" id="1094342"/>
    <lineage>
        <taxon>Bacteria</taxon>
        <taxon>Pseudomonadati</taxon>
        <taxon>Pseudomonadota</taxon>
        <taxon>Gammaproteobacteria</taxon>
        <taxon>Oceanospirillales</taxon>
        <taxon>Alcanivoracaceae</taxon>
        <taxon>Alloalcanivorax</taxon>
    </lineage>
</organism>
<feature type="transmembrane region" description="Helical" evidence="9">
    <location>
        <begin position="100"/>
        <end position="120"/>
    </location>
</feature>
<dbReference type="PROSITE" id="PS50928">
    <property type="entry name" value="ABC_TM1"/>
    <property type="match status" value="1"/>
</dbReference>
<comment type="caution">
    <text evidence="9">Lacks conserved residue(s) required for the propagation of feature annotation.</text>
</comment>
<dbReference type="Proteomes" id="UP001107961">
    <property type="component" value="Unassembled WGS sequence"/>
</dbReference>
<evidence type="ECO:0000256" key="9">
    <source>
        <dbReference type="RuleBase" id="RU366001"/>
    </source>
</evidence>
<dbReference type="RefSeq" id="WP_055098739.1">
    <property type="nucleotide sequence ID" value="NZ_CP012331.1"/>
</dbReference>
<comment type="similarity">
    <text evidence="9">Belongs to the binding-protein-dependent transport system permease family. CysTW subfamily.</text>
</comment>
<dbReference type="InterPro" id="IPR000515">
    <property type="entry name" value="MetI-like"/>
</dbReference>
<dbReference type="KEGG" id="axe:P40_05220"/>
<reference evidence="11" key="1">
    <citation type="submission" date="2022-01" db="EMBL/GenBank/DDBJ databases">
        <authorList>
            <person name="Karlyshev A.V."/>
            <person name="Jaspars M."/>
        </authorList>
    </citation>
    <scope>NUCLEOTIDE SEQUENCE</scope>
    <source>
        <strain evidence="11">AGSA3-2</strain>
    </source>
</reference>
<sequence>MIALLRTRHSVLPGFTLSFSLSVLFICLVILLPLSGLAMHVAGMGWDNYWGVISHPRSLASFKVTVLSAAGASVINAVVGLLLAWVITRYRFPGRRLMDALVDLPFALPTAVAGLTLAALFADNGWLGQWFSIAGVKVSYSWVGIMIAMSFTSLPFVVRTVQPVLEDLTPDVEEAAATLGASPTASFFKVILAQLTPALLTGTGLAFTRSLGEYGAVIFIAGNLPYETEIVSLLVNIRLEEYDFASASALASIILIASLVLLFGIQSIQSRLTRRWRGG</sequence>
<dbReference type="AlphaFoldDB" id="A0A9Q3W5N1"/>
<keyword evidence="6 9" id="KW-0764">Sulfate transport</keyword>
<dbReference type="Gene3D" id="1.10.3720.10">
    <property type="entry name" value="MetI-like"/>
    <property type="match status" value="1"/>
</dbReference>
<evidence type="ECO:0000256" key="8">
    <source>
        <dbReference type="ARBA" id="ARBA00025323"/>
    </source>
</evidence>
<evidence type="ECO:0000259" key="10">
    <source>
        <dbReference type="PROSITE" id="PS50928"/>
    </source>
</evidence>
<dbReference type="NCBIfam" id="TIGR00969">
    <property type="entry name" value="3a0106s02"/>
    <property type="match status" value="1"/>
</dbReference>
<dbReference type="CDD" id="cd06261">
    <property type="entry name" value="TM_PBP2"/>
    <property type="match status" value="1"/>
</dbReference>
<dbReference type="GO" id="GO:0005886">
    <property type="term" value="C:plasma membrane"/>
    <property type="evidence" value="ECO:0007669"/>
    <property type="project" value="UniProtKB-SubCell"/>
</dbReference>
<dbReference type="EMBL" id="JAJVKT010000010">
    <property type="protein sequence ID" value="MCE7508999.1"/>
    <property type="molecule type" value="Genomic_DNA"/>
</dbReference>
<dbReference type="FunFam" id="1.10.3720.10:FF:000004">
    <property type="entry name" value="Sulfate transport system permease protein CysT"/>
    <property type="match status" value="1"/>
</dbReference>
<evidence type="ECO:0000256" key="5">
    <source>
        <dbReference type="ARBA" id="ARBA00022989"/>
    </source>
</evidence>
<feature type="domain" description="ABC transmembrane type-1" evidence="10">
    <location>
        <begin position="62"/>
        <end position="263"/>
    </location>
</feature>
<dbReference type="NCBIfam" id="TIGR02139">
    <property type="entry name" value="permease_CysT"/>
    <property type="match status" value="1"/>
</dbReference>
<keyword evidence="4 9" id="KW-0812">Transmembrane</keyword>
<evidence type="ECO:0000256" key="4">
    <source>
        <dbReference type="ARBA" id="ARBA00022692"/>
    </source>
</evidence>
<dbReference type="SUPFAM" id="SSF161098">
    <property type="entry name" value="MetI-like"/>
    <property type="match status" value="1"/>
</dbReference>
<proteinExistence type="inferred from homology"/>
<comment type="subcellular location">
    <subcellularLocation>
        <location evidence="1">Cell membrane</location>
        <topology evidence="1">Multi-pass membrane protein</topology>
    </subcellularLocation>
</comment>
<feature type="transmembrane region" description="Helical" evidence="9">
    <location>
        <begin position="244"/>
        <end position="265"/>
    </location>
</feature>
<name>A0A9Q3W5N1_9GAMM</name>
<comment type="subunit">
    <text evidence="2">The complex is composed of two ATP-binding proteins (CysA), two transmembrane proteins (CysT and CysW) and a solute-binding protein (CysP).</text>
</comment>
<dbReference type="Pfam" id="PF00528">
    <property type="entry name" value="BPD_transp_1"/>
    <property type="match status" value="1"/>
</dbReference>
<keyword evidence="12" id="KW-1185">Reference proteome</keyword>
<accession>A0A9Q3W5N1</accession>
<evidence type="ECO:0000256" key="7">
    <source>
        <dbReference type="ARBA" id="ARBA00023136"/>
    </source>
</evidence>
<feature type="transmembrane region" description="Helical" evidence="9">
    <location>
        <begin position="140"/>
        <end position="158"/>
    </location>
</feature>
<evidence type="ECO:0000313" key="11">
    <source>
        <dbReference type="EMBL" id="MCE7508999.1"/>
    </source>
</evidence>
<keyword evidence="7 9" id="KW-0472">Membrane</keyword>
<dbReference type="InterPro" id="IPR035906">
    <property type="entry name" value="MetI-like_sf"/>
</dbReference>
<dbReference type="GO" id="GO:0015419">
    <property type="term" value="F:ABC-type sulfate transporter activity"/>
    <property type="evidence" value="ECO:0007669"/>
    <property type="project" value="UniProtKB-UniRule"/>
</dbReference>
<comment type="function">
    <text evidence="9">Part of the ABC transporter complex (TC 3.A.1.6.1) involved in sulfate/thiosulfate import.</text>
</comment>
<feature type="transmembrane region" description="Helical" evidence="9">
    <location>
        <begin position="66"/>
        <end position="88"/>
    </location>
</feature>
<keyword evidence="5 9" id="KW-1133">Transmembrane helix</keyword>
<dbReference type="InterPro" id="IPR011865">
    <property type="entry name" value="CysT_permease"/>
</dbReference>
<gene>
    <name evidence="11" type="primary">cysT</name>
    <name evidence="11" type="ORF">LZG35_10155</name>
</gene>
<dbReference type="PANTHER" id="PTHR30406">
    <property type="entry name" value="SULFATE TRANSPORT SYSTEM PERMEASE PROTEIN"/>
    <property type="match status" value="1"/>
</dbReference>